<dbReference type="PANTHER" id="PTHR43441">
    <property type="entry name" value="RIBOSOMAL-PROTEIN-SERINE ACETYLTRANSFERASE"/>
    <property type="match status" value="1"/>
</dbReference>
<dbReference type="EMBL" id="JACCFH010000001">
    <property type="protein sequence ID" value="NYG33854.1"/>
    <property type="molecule type" value="Genomic_DNA"/>
</dbReference>
<dbReference type="Gene3D" id="3.40.630.30">
    <property type="match status" value="1"/>
</dbReference>
<dbReference type="GO" id="GO:1990189">
    <property type="term" value="F:protein N-terminal-serine acetyltransferase activity"/>
    <property type="evidence" value="ECO:0007669"/>
    <property type="project" value="TreeGrafter"/>
</dbReference>
<comment type="caution">
    <text evidence="2">The sequence shown here is derived from an EMBL/GenBank/DDBJ whole genome shotgun (WGS) entry which is preliminary data.</text>
</comment>
<evidence type="ECO:0000313" key="2">
    <source>
        <dbReference type="EMBL" id="NYG33854.1"/>
    </source>
</evidence>
<protein>
    <submittedName>
        <fullName evidence="2">RimJ/RimL family protein N-acetyltransferase</fullName>
    </submittedName>
</protein>
<name>A0A7Y9UCR5_9BURK</name>
<feature type="domain" description="N-acetyltransferase" evidence="1">
    <location>
        <begin position="47"/>
        <end position="192"/>
    </location>
</feature>
<accession>A0A7Y9UCR5</accession>
<dbReference type="FunFam" id="3.40.630.30:FF:000047">
    <property type="entry name" value="Acetyltransferase, GNAT family"/>
    <property type="match status" value="1"/>
</dbReference>
<keyword evidence="2" id="KW-0808">Transferase</keyword>
<dbReference type="InterPro" id="IPR051908">
    <property type="entry name" value="Ribosomal_N-acetyltransferase"/>
</dbReference>
<evidence type="ECO:0000313" key="3">
    <source>
        <dbReference type="Proteomes" id="UP000518288"/>
    </source>
</evidence>
<dbReference type="AlphaFoldDB" id="A0A7Y9UCR5"/>
<dbReference type="SUPFAM" id="SSF55729">
    <property type="entry name" value="Acyl-CoA N-acyltransferases (Nat)"/>
    <property type="match status" value="1"/>
</dbReference>
<dbReference type="PANTHER" id="PTHR43441:SF2">
    <property type="entry name" value="FAMILY ACETYLTRANSFERASE, PUTATIVE (AFU_ORTHOLOGUE AFUA_7G00850)-RELATED"/>
    <property type="match status" value="1"/>
</dbReference>
<dbReference type="RefSeq" id="WP_179636162.1">
    <property type="nucleotide sequence ID" value="NZ_JACCFH010000001.1"/>
</dbReference>
<reference evidence="2 3" key="1">
    <citation type="submission" date="2020-07" db="EMBL/GenBank/DDBJ databases">
        <title>Genomic Encyclopedia of Archaeal and Bacterial Type Strains, Phase II (KMG-II): from individual species to whole genera.</title>
        <authorList>
            <person name="Goeker M."/>
        </authorList>
    </citation>
    <scope>NUCLEOTIDE SEQUENCE [LARGE SCALE GENOMIC DNA]</scope>
    <source>
        <strain evidence="2 3">DSM 21226</strain>
    </source>
</reference>
<organism evidence="2 3">
    <name type="scientific">Sphaerotilus montanus</name>
    <dbReference type="NCBI Taxonomy" id="522889"/>
    <lineage>
        <taxon>Bacteria</taxon>
        <taxon>Pseudomonadati</taxon>
        <taxon>Pseudomonadota</taxon>
        <taxon>Betaproteobacteria</taxon>
        <taxon>Burkholderiales</taxon>
        <taxon>Sphaerotilaceae</taxon>
        <taxon>Sphaerotilus</taxon>
    </lineage>
</organism>
<dbReference type="GO" id="GO:0008999">
    <property type="term" value="F:protein-N-terminal-alanine acetyltransferase activity"/>
    <property type="evidence" value="ECO:0007669"/>
    <property type="project" value="TreeGrafter"/>
</dbReference>
<proteinExistence type="predicted"/>
<gene>
    <name evidence="2" type="ORF">BDD16_002840</name>
</gene>
<keyword evidence="3" id="KW-1185">Reference proteome</keyword>
<dbReference type="Proteomes" id="UP000518288">
    <property type="component" value="Unassembled WGS sequence"/>
</dbReference>
<dbReference type="InterPro" id="IPR000182">
    <property type="entry name" value="GNAT_dom"/>
</dbReference>
<evidence type="ECO:0000259" key="1">
    <source>
        <dbReference type="PROSITE" id="PS51186"/>
    </source>
</evidence>
<sequence>MPRLNEFNQSIGDPLLQWTPRQAPTPTTLQGQFCHLEPINAKRHGPELFAALSTAPDDRDWTYLFSEPFATMGALMAYLESIQSSRDPLFFAIVDSKTQSAVGYLTLMRVDPNSGVVEVGNVYYSPLLQRTPAATEVQYMLMKHVFETLGYRRFEWKCDSFNAPSRSAALRLGFTFEGIFRQAVIYKSRSRDTAWFSIIDSEWPVIKAALETWLSEDNFEPDGMQCMSLVDIRQRLVSRVPTGLPTARQ</sequence>
<dbReference type="PROSITE" id="PS51186">
    <property type="entry name" value="GNAT"/>
    <property type="match status" value="1"/>
</dbReference>
<dbReference type="InterPro" id="IPR016181">
    <property type="entry name" value="Acyl_CoA_acyltransferase"/>
</dbReference>
<dbReference type="Pfam" id="PF13302">
    <property type="entry name" value="Acetyltransf_3"/>
    <property type="match status" value="1"/>
</dbReference>